<feature type="compositionally biased region" description="Low complexity" evidence="1">
    <location>
        <begin position="515"/>
        <end position="531"/>
    </location>
</feature>
<name>A0A5K1V5G9_ENTHI</name>
<dbReference type="OMA" id="ITEMIVL"/>
<dbReference type="VEuPathDB" id="AmoebaDB:EHI7A_047220"/>
<proteinExistence type="predicted"/>
<feature type="compositionally biased region" description="Basic and acidic residues" evidence="1">
    <location>
        <begin position="478"/>
        <end position="490"/>
    </location>
</feature>
<dbReference type="AlphaFoldDB" id="A0A5K1V5G9"/>
<dbReference type="VEuPathDB" id="AmoebaDB:EHI8A_047420"/>
<feature type="compositionally biased region" description="Basic and acidic residues" evidence="1">
    <location>
        <begin position="439"/>
        <end position="448"/>
    </location>
</feature>
<feature type="compositionally biased region" description="Basic residues" evidence="1">
    <location>
        <begin position="491"/>
        <end position="509"/>
    </location>
</feature>
<dbReference type="SUPFAM" id="SSF48350">
    <property type="entry name" value="GTPase activation domain, GAP"/>
    <property type="match status" value="1"/>
</dbReference>
<accession>A0A5K1V5G9</accession>
<comment type="caution">
    <text evidence="2">The sequence shown here is derived from an EMBL/GenBank/DDBJ whole genome shotgun (WGS) entry which is preliminary data.</text>
</comment>
<dbReference type="Proteomes" id="UP000078387">
    <property type="component" value="Unassembled WGS sequence"/>
</dbReference>
<feature type="region of interest" description="Disordered" evidence="1">
    <location>
        <begin position="478"/>
        <end position="539"/>
    </location>
</feature>
<sequence>MFDLESFNKVLFNQESGAVFAICSNLIYNINDKECIKNAEILMKYFHAHGRLEELLIWAFNKQIITKDNKNILFNNDGYFSIFFYVFALKYIPKFFQSIIHLLYDQQQLIDKINVNILNGNCDDYSEENNEKYVNNLMILVKLFHIIHDHKSEILNKFSPFFIHLIKIVFKRIDQLVEDKEGLIKNDIFNVMVRSISNIVSNDIGLFKQIVGIDFYERNSKVLTFISQLITRVVGVKTTDNDILAHQLRGMLNKEVDIDNLLLSKHIMNSPDDDSCKFIELTPEIIIDLVMLIKTNALPMKKYLNNNISSQIYQSLEFFTSNIDDYYTYENLIHSLNQFVHDYYVQLYISVGQADKIEEQFYEIKEEYDEKFYELEEKKRKNQLLLERLNELKKGKEVHGISKDDLKSSNLSFGSSELKSNQKKKSSLSDSSLKNVFEGMEKKHKERMESLKKIREKRIEQMKEKKKQIKKEWSSNWKEFKETREEEKRKKELKKVLKKEKKEEKKRKKEVGGDLTSEISSLSLSTSTTNLRDNNSEIN</sequence>
<dbReference type="InterPro" id="IPR008936">
    <property type="entry name" value="Rho_GTPase_activation_prot"/>
</dbReference>
<evidence type="ECO:0000313" key="2">
    <source>
        <dbReference type="EMBL" id="GAT92676.1"/>
    </source>
</evidence>
<evidence type="ECO:0000313" key="3">
    <source>
        <dbReference type="Proteomes" id="UP000078387"/>
    </source>
</evidence>
<gene>
    <name evidence="2" type="ORF">CL6EHI_103350</name>
</gene>
<protein>
    <submittedName>
        <fullName evidence="2">Uncharacterized protein</fullName>
    </submittedName>
</protein>
<feature type="region of interest" description="Disordered" evidence="1">
    <location>
        <begin position="415"/>
        <end position="448"/>
    </location>
</feature>
<reference evidence="2 3" key="1">
    <citation type="submission" date="2016-05" db="EMBL/GenBank/DDBJ databases">
        <title>First whole genome sequencing of Entamoeba histolytica HM1:IMSS-clone-6.</title>
        <authorList>
            <person name="Mukherjee Avik.K."/>
            <person name="Izumyama S."/>
            <person name="Nakada-Tsukui K."/>
            <person name="Nozaki T."/>
        </authorList>
    </citation>
    <scope>NUCLEOTIDE SEQUENCE [LARGE SCALE GENOMIC DNA]</scope>
    <source>
        <strain evidence="2 3">HM1:IMSS clone 6</strain>
    </source>
</reference>
<evidence type="ECO:0000256" key="1">
    <source>
        <dbReference type="SAM" id="MobiDB-lite"/>
    </source>
</evidence>
<dbReference type="VEuPathDB" id="AmoebaDB:EHI5A_141430"/>
<dbReference type="EMBL" id="BDEQ01000001">
    <property type="protein sequence ID" value="GAT92676.1"/>
    <property type="molecule type" value="Genomic_DNA"/>
</dbReference>
<dbReference type="VEuPathDB" id="AmoebaDB:EHI_103350"/>
<organism evidence="2 3">
    <name type="scientific">Entamoeba histolytica</name>
    <dbReference type="NCBI Taxonomy" id="5759"/>
    <lineage>
        <taxon>Eukaryota</taxon>
        <taxon>Amoebozoa</taxon>
        <taxon>Evosea</taxon>
        <taxon>Archamoebae</taxon>
        <taxon>Mastigamoebida</taxon>
        <taxon>Entamoebidae</taxon>
        <taxon>Entamoeba</taxon>
    </lineage>
</organism>
<dbReference type="VEuPathDB" id="AmoebaDB:KM1_093590"/>